<comment type="catalytic activity">
    <reaction evidence="8">
        <text>L-seryl-[protein] + ATP = O-phospho-L-seryl-[protein] + ADP + H(+)</text>
        <dbReference type="Rhea" id="RHEA:17989"/>
        <dbReference type="Rhea" id="RHEA-COMP:9863"/>
        <dbReference type="Rhea" id="RHEA-COMP:11604"/>
        <dbReference type="ChEBI" id="CHEBI:15378"/>
        <dbReference type="ChEBI" id="CHEBI:29999"/>
        <dbReference type="ChEBI" id="CHEBI:30616"/>
        <dbReference type="ChEBI" id="CHEBI:83421"/>
        <dbReference type="ChEBI" id="CHEBI:456216"/>
        <dbReference type="EC" id="2.7.11.1"/>
    </reaction>
</comment>
<keyword evidence="6 9" id="KW-0067">ATP-binding</keyword>
<evidence type="ECO:0000256" key="3">
    <source>
        <dbReference type="ARBA" id="ARBA00022679"/>
    </source>
</evidence>
<dbReference type="GO" id="GO:0005524">
    <property type="term" value="F:ATP binding"/>
    <property type="evidence" value="ECO:0007669"/>
    <property type="project" value="UniProtKB-UniRule"/>
</dbReference>
<dbReference type="InterPro" id="IPR017441">
    <property type="entry name" value="Protein_kinase_ATP_BS"/>
</dbReference>
<dbReference type="GO" id="GO:0000245">
    <property type="term" value="P:spliceosomal complex assembly"/>
    <property type="evidence" value="ECO:0007669"/>
    <property type="project" value="TreeGrafter"/>
</dbReference>
<dbReference type="Gene3D" id="1.10.510.10">
    <property type="entry name" value="Transferase(Phosphotransferase) domain 1"/>
    <property type="match status" value="1"/>
</dbReference>
<dbReference type="InterPro" id="IPR000719">
    <property type="entry name" value="Prot_kinase_dom"/>
</dbReference>
<organism evidence="11 12">
    <name type="scientific">Clathrospora elynae</name>
    <dbReference type="NCBI Taxonomy" id="706981"/>
    <lineage>
        <taxon>Eukaryota</taxon>
        <taxon>Fungi</taxon>
        <taxon>Dikarya</taxon>
        <taxon>Ascomycota</taxon>
        <taxon>Pezizomycotina</taxon>
        <taxon>Dothideomycetes</taxon>
        <taxon>Pleosporomycetidae</taxon>
        <taxon>Pleosporales</taxon>
        <taxon>Diademaceae</taxon>
        <taxon>Clathrospora</taxon>
    </lineage>
</organism>
<evidence type="ECO:0000313" key="12">
    <source>
        <dbReference type="Proteomes" id="UP000800038"/>
    </source>
</evidence>
<dbReference type="PROSITE" id="PS00107">
    <property type="entry name" value="PROTEIN_KINASE_ATP"/>
    <property type="match status" value="1"/>
</dbReference>
<dbReference type="Gene3D" id="3.30.200.20">
    <property type="entry name" value="Phosphorylase Kinase, domain 1"/>
    <property type="match status" value="1"/>
</dbReference>
<gene>
    <name evidence="11" type="ORF">EJ02DRAFT_460582</name>
</gene>
<keyword evidence="5 11" id="KW-0418">Kinase</keyword>
<sequence>MASSPPTTPPAEPPQDPNLWRFEETGAICEWAEEYCPGGFHPVNLGDTFHHGKYRVIRKLGDGSYSTVWLAISSETPRYVALKIMIAKAASSKTELSILEKISSVASKDPDSQHITILLDEFQHDGPNGKHQCLVFEAMGATAASLVEELPENKPKMYGKVERYPKWIAKKILLHALRGLAFLHRNGAVHGDIQPGNLLFYVQGIDDIEEDELMQDESTTAVTLQRLDGKPDRWAPRNLYLQQSLHDRVKLNAQLLVKLSDLGSAFWTAQPPDSTVTPVALRAPELILHQKFGAGIDIWSFGCLMFEFLTGRTLFALMMLGHDQKEQDDTDDDHLIQLNDVIRPLPDSMMRDWPRASKWYGPNRQRLQPYSDDEPYIHDSIDKLFIENRSPEIDDEESAVLLALMRQILEYDPQLRPTADDLLKHPWFSS</sequence>
<evidence type="ECO:0000256" key="4">
    <source>
        <dbReference type="ARBA" id="ARBA00022741"/>
    </source>
</evidence>
<evidence type="ECO:0000256" key="7">
    <source>
        <dbReference type="ARBA" id="ARBA00047899"/>
    </source>
</evidence>
<dbReference type="PROSITE" id="PS50011">
    <property type="entry name" value="PROTEIN_KINASE_DOM"/>
    <property type="match status" value="1"/>
</dbReference>
<dbReference type="EMBL" id="ML976299">
    <property type="protein sequence ID" value="KAF1935205.1"/>
    <property type="molecule type" value="Genomic_DNA"/>
</dbReference>
<evidence type="ECO:0000256" key="2">
    <source>
        <dbReference type="ARBA" id="ARBA00022527"/>
    </source>
</evidence>
<keyword evidence="3" id="KW-0808">Transferase</keyword>
<evidence type="ECO:0000256" key="6">
    <source>
        <dbReference type="ARBA" id="ARBA00022840"/>
    </source>
</evidence>
<dbReference type="GO" id="GO:0004674">
    <property type="term" value="F:protein serine/threonine kinase activity"/>
    <property type="evidence" value="ECO:0007669"/>
    <property type="project" value="UniProtKB-KW"/>
</dbReference>
<dbReference type="EC" id="2.7.11.1" evidence="1"/>
<dbReference type="GO" id="GO:0050684">
    <property type="term" value="P:regulation of mRNA processing"/>
    <property type="evidence" value="ECO:0007669"/>
    <property type="project" value="TreeGrafter"/>
</dbReference>
<feature type="domain" description="Protein kinase" evidence="10">
    <location>
        <begin position="54"/>
        <end position="428"/>
    </location>
</feature>
<dbReference type="AlphaFoldDB" id="A0A6A5S3J5"/>
<feature type="binding site" evidence="9">
    <location>
        <position position="88"/>
    </location>
    <ligand>
        <name>ATP</name>
        <dbReference type="ChEBI" id="CHEBI:30616"/>
    </ligand>
</feature>
<evidence type="ECO:0000256" key="9">
    <source>
        <dbReference type="PROSITE-ProRule" id="PRU10141"/>
    </source>
</evidence>
<evidence type="ECO:0000259" key="10">
    <source>
        <dbReference type="PROSITE" id="PS50011"/>
    </source>
</evidence>
<dbReference type="InterPro" id="IPR011009">
    <property type="entry name" value="Kinase-like_dom_sf"/>
</dbReference>
<evidence type="ECO:0000256" key="8">
    <source>
        <dbReference type="ARBA" id="ARBA00048679"/>
    </source>
</evidence>
<dbReference type="InterPro" id="IPR051334">
    <property type="entry name" value="SRPK"/>
</dbReference>
<evidence type="ECO:0000313" key="11">
    <source>
        <dbReference type="EMBL" id="KAF1935205.1"/>
    </source>
</evidence>
<dbReference type="Pfam" id="PF00069">
    <property type="entry name" value="Pkinase"/>
    <property type="match status" value="2"/>
</dbReference>
<proteinExistence type="predicted"/>
<keyword evidence="12" id="KW-1185">Reference proteome</keyword>
<evidence type="ECO:0000256" key="1">
    <source>
        <dbReference type="ARBA" id="ARBA00012513"/>
    </source>
</evidence>
<dbReference type="OrthoDB" id="5979581at2759"/>
<dbReference type="Proteomes" id="UP000800038">
    <property type="component" value="Unassembled WGS sequence"/>
</dbReference>
<keyword evidence="2" id="KW-0723">Serine/threonine-protein kinase</keyword>
<protein>
    <recommendedName>
        <fullName evidence="1">non-specific serine/threonine protein kinase</fullName>
        <ecNumber evidence="1">2.7.11.1</ecNumber>
    </recommendedName>
</protein>
<name>A0A6A5S3J5_9PLEO</name>
<comment type="catalytic activity">
    <reaction evidence="7">
        <text>L-threonyl-[protein] + ATP = O-phospho-L-threonyl-[protein] + ADP + H(+)</text>
        <dbReference type="Rhea" id="RHEA:46608"/>
        <dbReference type="Rhea" id="RHEA-COMP:11060"/>
        <dbReference type="Rhea" id="RHEA-COMP:11605"/>
        <dbReference type="ChEBI" id="CHEBI:15378"/>
        <dbReference type="ChEBI" id="CHEBI:30013"/>
        <dbReference type="ChEBI" id="CHEBI:30616"/>
        <dbReference type="ChEBI" id="CHEBI:61977"/>
        <dbReference type="ChEBI" id="CHEBI:456216"/>
        <dbReference type="EC" id="2.7.11.1"/>
    </reaction>
</comment>
<keyword evidence="4 9" id="KW-0547">Nucleotide-binding</keyword>
<dbReference type="SUPFAM" id="SSF56112">
    <property type="entry name" value="Protein kinase-like (PK-like)"/>
    <property type="match status" value="1"/>
</dbReference>
<reference evidence="11" key="1">
    <citation type="journal article" date="2020" name="Stud. Mycol.">
        <title>101 Dothideomycetes genomes: a test case for predicting lifestyles and emergence of pathogens.</title>
        <authorList>
            <person name="Haridas S."/>
            <person name="Albert R."/>
            <person name="Binder M."/>
            <person name="Bloem J."/>
            <person name="Labutti K."/>
            <person name="Salamov A."/>
            <person name="Andreopoulos B."/>
            <person name="Baker S."/>
            <person name="Barry K."/>
            <person name="Bills G."/>
            <person name="Bluhm B."/>
            <person name="Cannon C."/>
            <person name="Castanera R."/>
            <person name="Culley D."/>
            <person name="Daum C."/>
            <person name="Ezra D."/>
            <person name="Gonzalez J."/>
            <person name="Henrissat B."/>
            <person name="Kuo A."/>
            <person name="Liang C."/>
            <person name="Lipzen A."/>
            <person name="Lutzoni F."/>
            <person name="Magnuson J."/>
            <person name="Mondo S."/>
            <person name="Nolan M."/>
            <person name="Ohm R."/>
            <person name="Pangilinan J."/>
            <person name="Park H.-J."/>
            <person name="Ramirez L."/>
            <person name="Alfaro M."/>
            <person name="Sun H."/>
            <person name="Tritt A."/>
            <person name="Yoshinaga Y."/>
            <person name="Zwiers L.-H."/>
            <person name="Turgeon B."/>
            <person name="Goodwin S."/>
            <person name="Spatafora J."/>
            <person name="Crous P."/>
            <person name="Grigoriev I."/>
        </authorList>
    </citation>
    <scope>NUCLEOTIDE SEQUENCE</scope>
    <source>
        <strain evidence="11">CBS 161.51</strain>
    </source>
</reference>
<evidence type="ECO:0000256" key="5">
    <source>
        <dbReference type="ARBA" id="ARBA00022777"/>
    </source>
</evidence>
<dbReference type="PANTHER" id="PTHR47634">
    <property type="entry name" value="PROTEIN KINASE DOMAIN-CONTAINING PROTEIN-RELATED"/>
    <property type="match status" value="1"/>
</dbReference>
<dbReference type="PANTHER" id="PTHR47634:SF9">
    <property type="entry name" value="PROTEIN KINASE DOMAIN-CONTAINING PROTEIN-RELATED"/>
    <property type="match status" value="1"/>
</dbReference>
<accession>A0A6A5S3J5</accession>